<dbReference type="SUPFAM" id="SSF54403">
    <property type="entry name" value="Cystatin/monellin"/>
    <property type="match status" value="1"/>
</dbReference>
<keyword evidence="1" id="KW-1133">Transmembrane helix</keyword>
<dbReference type="EMBL" id="LN609405">
    <property type="protein sequence ID" value="CEF61099.1"/>
    <property type="molecule type" value="Genomic_DNA"/>
</dbReference>
<reference evidence="2" key="1">
    <citation type="submission" date="2014-09" db="EMBL/GenBank/DDBJ databases">
        <authorList>
            <person name="Aslett A.Martin."/>
        </authorList>
    </citation>
    <scope>NUCLEOTIDE SEQUENCE</scope>
    <source>
        <strain evidence="2">ED321 Heterogonic</strain>
    </source>
</reference>
<name>A0A090L0S6_STRRB</name>
<organism evidence="2">
    <name type="scientific">Strongyloides ratti</name>
    <name type="common">Parasitic roundworm</name>
    <dbReference type="NCBI Taxonomy" id="34506"/>
    <lineage>
        <taxon>Eukaryota</taxon>
        <taxon>Metazoa</taxon>
        <taxon>Ecdysozoa</taxon>
        <taxon>Nematoda</taxon>
        <taxon>Chromadorea</taxon>
        <taxon>Rhabditida</taxon>
        <taxon>Tylenchina</taxon>
        <taxon>Panagrolaimomorpha</taxon>
        <taxon>Strongyloidoidea</taxon>
        <taxon>Strongyloididae</taxon>
        <taxon>Strongyloides</taxon>
    </lineage>
</organism>
<dbReference type="CTD" id="36373467"/>
<keyword evidence="1" id="KW-0472">Membrane</keyword>
<dbReference type="WormBase" id="SRAE_0000022900">
    <property type="protein sequence ID" value="SRP09550"/>
    <property type="gene ID" value="WBGene00255969"/>
</dbReference>
<accession>A0A090L0S6</accession>
<evidence type="ECO:0000313" key="2">
    <source>
        <dbReference type="EMBL" id="CEF61099.1"/>
    </source>
</evidence>
<reference evidence="3" key="2">
    <citation type="submission" date="2014-09" db="EMBL/GenBank/DDBJ databases">
        <authorList>
            <person name="Martin A.A."/>
        </authorList>
    </citation>
    <scope>NUCLEOTIDE SEQUENCE</scope>
    <source>
        <strain evidence="3">ED321</strain>
    </source>
</reference>
<reference evidence="4" key="3">
    <citation type="submission" date="2020-12" db="UniProtKB">
        <authorList>
            <consortium name="WormBaseParasite"/>
        </authorList>
    </citation>
    <scope>IDENTIFICATION</scope>
</reference>
<gene>
    <name evidence="2 4 5" type="ORF">SRAE_0000022900</name>
</gene>
<evidence type="ECO:0000313" key="4">
    <source>
        <dbReference type="WBParaSite" id="SRAE_0000022900.1"/>
    </source>
</evidence>
<dbReference type="Gene3D" id="3.10.450.10">
    <property type="match status" value="1"/>
</dbReference>
<dbReference type="InterPro" id="IPR046350">
    <property type="entry name" value="Cystatin_sf"/>
</dbReference>
<dbReference type="GeneID" id="36373467"/>
<proteinExistence type="predicted"/>
<sequence>MKYLKIFLIFIVTNLLIKEVVFFLLKGKQYDWKEKSCRDKKIRELGEESIMKYNKKHNSKLRMATVLSAQKKKNGTTYYSLRILAVGDMPDRRHTFTKNITSQIYKNPENNNKLKIKVHTEKHQKSFNNY</sequence>
<keyword evidence="1" id="KW-0812">Transmembrane</keyword>
<dbReference type="WBParaSite" id="SRAE_0000022900.1">
    <property type="protein sequence ID" value="SRAE_0000022900.1"/>
    <property type="gene ID" value="WBGene00255969"/>
</dbReference>
<evidence type="ECO:0000313" key="3">
    <source>
        <dbReference type="Proteomes" id="UP000035682"/>
    </source>
</evidence>
<protein>
    <submittedName>
        <fullName evidence="2 4">Proteinase inhibitor I25, cystatin domain-containing protein</fullName>
    </submittedName>
</protein>
<dbReference type="AlphaFoldDB" id="A0A090L0S6"/>
<keyword evidence="3" id="KW-1185">Reference proteome</keyword>
<evidence type="ECO:0000313" key="5">
    <source>
        <dbReference type="WormBase" id="SRAE_0000022900"/>
    </source>
</evidence>
<dbReference type="Proteomes" id="UP000035682">
    <property type="component" value="Unplaced"/>
</dbReference>
<dbReference type="RefSeq" id="XP_024500308.1">
    <property type="nucleotide sequence ID" value="XM_024646091.1"/>
</dbReference>
<evidence type="ECO:0000256" key="1">
    <source>
        <dbReference type="SAM" id="Phobius"/>
    </source>
</evidence>
<feature type="transmembrane region" description="Helical" evidence="1">
    <location>
        <begin position="6"/>
        <end position="25"/>
    </location>
</feature>